<dbReference type="Gene3D" id="3.40.50.720">
    <property type="entry name" value="NAD(P)-binding Rossmann-like Domain"/>
    <property type="match status" value="1"/>
</dbReference>
<protein>
    <recommendedName>
        <fullName evidence="2">Gfo/Idh/MocA-like oxidoreductase N-terminal domain-containing protein</fullName>
    </recommendedName>
</protein>
<name>A0A382N9B7_9ZZZZ</name>
<dbReference type="SUPFAM" id="SSF55347">
    <property type="entry name" value="Glyceraldehyde-3-phosphate dehydrogenase-like, C-terminal domain"/>
    <property type="match status" value="1"/>
</dbReference>
<dbReference type="GO" id="GO:0000166">
    <property type="term" value="F:nucleotide binding"/>
    <property type="evidence" value="ECO:0007669"/>
    <property type="project" value="InterPro"/>
</dbReference>
<feature type="non-terminal residue" evidence="3">
    <location>
        <position position="1"/>
    </location>
</feature>
<evidence type="ECO:0000259" key="2">
    <source>
        <dbReference type="Pfam" id="PF01408"/>
    </source>
</evidence>
<evidence type="ECO:0000256" key="1">
    <source>
        <dbReference type="ARBA" id="ARBA00023002"/>
    </source>
</evidence>
<organism evidence="3">
    <name type="scientific">marine metagenome</name>
    <dbReference type="NCBI Taxonomy" id="408172"/>
    <lineage>
        <taxon>unclassified sequences</taxon>
        <taxon>metagenomes</taxon>
        <taxon>ecological metagenomes</taxon>
    </lineage>
</organism>
<dbReference type="InterPro" id="IPR036291">
    <property type="entry name" value="NAD(P)-bd_dom_sf"/>
</dbReference>
<dbReference type="AlphaFoldDB" id="A0A382N9B7"/>
<keyword evidence="1" id="KW-0560">Oxidoreductase</keyword>
<dbReference type="PANTHER" id="PTHR43818">
    <property type="entry name" value="BCDNA.GH03377"/>
    <property type="match status" value="1"/>
</dbReference>
<dbReference type="EMBL" id="UINC01098094">
    <property type="protein sequence ID" value="SVC56342.1"/>
    <property type="molecule type" value="Genomic_DNA"/>
</dbReference>
<dbReference type="InterPro" id="IPR000683">
    <property type="entry name" value="Gfo/Idh/MocA-like_OxRdtase_N"/>
</dbReference>
<dbReference type="GO" id="GO:0016491">
    <property type="term" value="F:oxidoreductase activity"/>
    <property type="evidence" value="ECO:0007669"/>
    <property type="project" value="UniProtKB-KW"/>
</dbReference>
<dbReference type="PANTHER" id="PTHR43818:SF11">
    <property type="entry name" value="BCDNA.GH03377"/>
    <property type="match status" value="1"/>
</dbReference>
<dbReference type="Gene3D" id="3.30.360.10">
    <property type="entry name" value="Dihydrodipicolinate Reductase, domain 2"/>
    <property type="match status" value="1"/>
</dbReference>
<dbReference type="Pfam" id="PF01408">
    <property type="entry name" value="GFO_IDH_MocA"/>
    <property type="match status" value="1"/>
</dbReference>
<dbReference type="SUPFAM" id="SSF51735">
    <property type="entry name" value="NAD(P)-binding Rossmann-fold domains"/>
    <property type="match status" value="1"/>
</dbReference>
<evidence type="ECO:0000313" key="3">
    <source>
        <dbReference type="EMBL" id="SVC56342.1"/>
    </source>
</evidence>
<dbReference type="InterPro" id="IPR050463">
    <property type="entry name" value="Gfo/Idh/MocA_oxidrdct_glycsds"/>
</dbReference>
<feature type="domain" description="Gfo/Idh/MocA-like oxidoreductase N-terminal" evidence="2">
    <location>
        <begin position="2"/>
        <end position="112"/>
    </location>
</feature>
<gene>
    <name evidence="3" type="ORF">METZ01_LOCUS309196</name>
</gene>
<proteinExistence type="predicted"/>
<reference evidence="3" key="1">
    <citation type="submission" date="2018-05" db="EMBL/GenBank/DDBJ databases">
        <authorList>
            <person name="Lanie J.A."/>
            <person name="Ng W.-L."/>
            <person name="Kazmierczak K.M."/>
            <person name="Andrzejewski T.M."/>
            <person name="Davidsen T.M."/>
            <person name="Wayne K.J."/>
            <person name="Tettelin H."/>
            <person name="Glass J.I."/>
            <person name="Rusch D."/>
            <person name="Podicherti R."/>
            <person name="Tsui H.-C.T."/>
            <person name="Winkler M.E."/>
        </authorList>
    </citation>
    <scope>NUCLEOTIDE SEQUENCE</scope>
</reference>
<sequence length="336" mass="36843">QGVCRFGSAFHFQHHPNVTVAAVADLDSDKRAELATACRCETTYTSCEDLIGDDTLEAVFIATDAPSHARLAIAALQAGKHVASAVPAVFGSLEDADALYEAYQASDRQYMMFETSYYHDDLYRMREMYRSGALGKVIYAEGEYWHYFGTPLAAHESWRTGLPPQWYPTHSNAYYVGVTGGSFTEVSCMGFPSPIEHLKAENNRFGNPFGTEIALFRTNEGGMARMGVSWDTPGVGGERGRLRAERGTFYGDFKNSDHNDEPLPVITRPPLPPGVDAGGHGGSHGYLMSEFVEAILQERTPLVDIAQSLNMTVSGIVAHESALKDGELLKIPQYNL</sequence>
<accession>A0A382N9B7</accession>